<organism evidence="1">
    <name type="scientific">marine sediment metagenome</name>
    <dbReference type="NCBI Taxonomy" id="412755"/>
    <lineage>
        <taxon>unclassified sequences</taxon>
        <taxon>metagenomes</taxon>
        <taxon>ecological metagenomes</taxon>
    </lineage>
</organism>
<sequence length="55" mass="6626">PEKCEDLMRELFPEVEEREDLNDKQQMELCTYCGESRQAEWEFYYGNAVKEQGKC</sequence>
<dbReference type="AlphaFoldDB" id="X1V747"/>
<protein>
    <submittedName>
        <fullName evidence="1">Uncharacterized protein</fullName>
    </submittedName>
</protein>
<reference evidence="1" key="1">
    <citation type="journal article" date="2014" name="Front. Microbiol.">
        <title>High frequency of phylogenetically diverse reductive dehalogenase-homologous genes in deep subseafloor sedimentary metagenomes.</title>
        <authorList>
            <person name="Kawai M."/>
            <person name="Futagami T."/>
            <person name="Toyoda A."/>
            <person name="Takaki Y."/>
            <person name="Nishi S."/>
            <person name="Hori S."/>
            <person name="Arai W."/>
            <person name="Tsubouchi T."/>
            <person name="Morono Y."/>
            <person name="Uchiyama I."/>
            <person name="Ito T."/>
            <person name="Fujiyama A."/>
            <person name="Inagaki F."/>
            <person name="Takami H."/>
        </authorList>
    </citation>
    <scope>NUCLEOTIDE SEQUENCE</scope>
    <source>
        <strain evidence="1">Expedition CK06-06</strain>
    </source>
</reference>
<evidence type="ECO:0000313" key="1">
    <source>
        <dbReference type="EMBL" id="GAJ08266.1"/>
    </source>
</evidence>
<accession>X1V747</accession>
<feature type="non-terminal residue" evidence="1">
    <location>
        <position position="1"/>
    </location>
</feature>
<comment type="caution">
    <text evidence="1">The sequence shown here is derived from an EMBL/GenBank/DDBJ whole genome shotgun (WGS) entry which is preliminary data.</text>
</comment>
<name>X1V747_9ZZZZ</name>
<dbReference type="EMBL" id="BARW01026694">
    <property type="protein sequence ID" value="GAJ08266.1"/>
    <property type="molecule type" value="Genomic_DNA"/>
</dbReference>
<proteinExistence type="predicted"/>
<gene>
    <name evidence="1" type="ORF">S12H4_43485</name>
</gene>